<protein>
    <submittedName>
        <fullName evidence="2">RimJ/RimL family protein N-acetyltransferase</fullName>
    </submittedName>
</protein>
<gene>
    <name evidence="2" type="ORF">EDC91_11186</name>
</gene>
<name>A0A4R2FA67_9GAMM</name>
<dbReference type="SUPFAM" id="SSF55729">
    <property type="entry name" value="Acyl-CoA N-acyltransferases (Nat)"/>
    <property type="match status" value="1"/>
</dbReference>
<dbReference type="InterPro" id="IPR016181">
    <property type="entry name" value="Acyl_CoA_acyltransferase"/>
</dbReference>
<dbReference type="RefSeq" id="WP_133038880.1">
    <property type="nucleotide sequence ID" value="NZ_SLWF01000011.1"/>
</dbReference>
<dbReference type="InterPro" id="IPR051531">
    <property type="entry name" value="N-acetyltransferase"/>
</dbReference>
<sequence>MILATSDRLILRHFQDDDLVALFEMNREPQILTYIPSALFQQLGDAEKVLNEVIYADYERYGYGRWAVELKASGEVIGFCGPKYLADFDKVELGYRYFPQYWRQGIGFEAASAALPLFKTLCDVDEAIALIMLGNQASAALAHKLGMQISARSQFQGHDVDVFHTWL</sequence>
<evidence type="ECO:0000313" key="3">
    <source>
        <dbReference type="Proteomes" id="UP000294832"/>
    </source>
</evidence>
<accession>A0A4R2FA67</accession>
<evidence type="ECO:0000313" key="2">
    <source>
        <dbReference type="EMBL" id="TCN84672.1"/>
    </source>
</evidence>
<dbReference type="PANTHER" id="PTHR43792">
    <property type="entry name" value="GNAT FAMILY, PUTATIVE (AFU_ORTHOLOGUE AFUA_3G00765)-RELATED-RELATED"/>
    <property type="match status" value="1"/>
</dbReference>
<dbReference type="InterPro" id="IPR000182">
    <property type="entry name" value="GNAT_dom"/>
</dbReference>
<dbReference type="PANTHER" id="PTHR43792:SF1">
    <property type="entry name" value="N-ACETYLTRANSFERASE DOMAIN-CONTAINING PROTEIN"/>
    <property type="match status" value="1"/>
</dbReference>
<evidence type="ECO:0000259" key="1">
    <source>
        <dbReference type="PROSITE" id="PS51186"/>
    </source>
</evidence>
<reference evidence="2 3" key="1">
    <citation type="submission" date="2019-03" db="EMBL/GenBank/DDBJ databases">
        <title>Freshwater and sediment microbial communities from various areas in North America, analyzing microbe dynamics in response to fracking.</title>
        <authorList>
            <person name="Lamendella R."/>
        </authorList>
    </citation>
    <scope>NUCLEOTIDE SEQUENCE [LARGE SCALE GENOMIC DNA]</scope>
    <source>
        <strain evidence="2 3">74A</strain>
    </source>
</reference>
<dbReference type="AlphaFoldDB" id="A0A4R2FA67"/>
<dbReference type="Gene3D" id="3.40.630.30">
    <property type="match status" value="1"/>
</dbReference>
<dbReference type="OrthoDB" id="9801656at2"/>
<organism evidence="2 3">
    <name type="scientific">Shewanella fodinae</name>
    <dbReference type="NCBI Taxonomy" id="552357"/>
    <lineage>
        <taxon>Bacteria</taxon>
        <taxon>Pseudomonadati</taxon>
        <taxon>Pseudomonadota</taxon>
        <taxon>Gammaproteobacteria</taxon>
        <taxon>Alteromonadales</taxon>
        <taxon>Shewanellaceae</taxon>
        <taxon>Shewanella</taxon>
    </lineage>
</organism>
<comment type="caution">
    <text evidence="2">The sequence shown here is derived from an EMBL/GenBank/DDBJ whole genome shotgun (WGS) entry which is preliminary data.</text>
</comment>
<feature type="domain" description="N-acetyltransferase" evidence="1">
    <location>
        <begin position="9"/>
        <end position="167"/>
    </location>
</feature>
<dbReference type="Proteomes" id="UP000294832">
    <property type="component" value="Unassembled WGS sequence"/>
</dbReference>
<dbReference type="GO" id="GO:0016747">
    <property type="term" value="F:acyltransferase activity, transferring groups other than amino-acyl groups"/>
    <property type="evidence" value="ECO:0007669"/>
    <property type="project" value="InterPro"/>
</dbReference>
<dbReference type="Pfam" id="PF13302">
    <property type="entry name" value="Acetyltransf_3"/>
    <property type="match status" value="1"/>
</dbReference>
<dbReference type="EMBL" id="SLWF01000011">
    <property type="protein sequence ID" value="TCN84672.1"/>
    <property type="molecule type" value="Genomic_DNA"/>
</dbReference>
<keyword evidence="3" id="KW-1185">Reference proteome</keyword>
<keyword evidence="2" id="KW-0808">Transferase</keyword>
<dbReference type="PROSITE" id="PS51186">
    <property type="entry name" value="GNAT"/>
    <property type="match status" value="1"/>
</dbReference>
<proteinExistence type="predicted"/>